<keyword evidence="6" id="KW-0812">Transmembrane</keyword>
<protein>
    <submittedName>
        <fullName evidence="11">Energy transducer TonB</fullName>
    </submittedName>
</protein>
<organism evidence="11 12">
    <name type="scientific">Flavobacterium ardleyense</name>
    <dbReference type="NCBI Taxonomy" id="2038737"/>
    <lineage>
        <taxon>Bacteria</taxon>
        <taxon>Pseudomonadati</taxon>
        <taxon>Bacteroidota</taxon>
        <taxon>Flavobacteriia</taxon>
        <taxon>Flavobacteriales</taxon>
        <taxon>Flavobacteriaceae</taxon>
        <taxon>Flavobacterium</taxon>
    </lineage>
</organism>
<keyword evidence="8" id="KW-1133">Transmembrane helix</keyword>
<feature type="domain" description="TonB C-terminal" evidence="10">
    <location>
        <begin position="9"/>
        <end position="101"/>
    </location>
</feature>
<reference evidence="12" key="1">
    <citation type="journal article" date="2019" name="Int. J. Syst. Evol. Microbiol.">
        <title>The Global Catalogue of Microorganisms (GCM) 10K type strain sequencing project: providing services to taxonomists for standard genome sequencing and annotation.</title>
        <authorList>
            <consortium name="The Broad Institute Genomics Platform"/>
            <consortium name="The Broad Institute Genome Sequencing Center for Infectious Disease"/>
            <person name="Wu L."/>
            <person name="Ma J."/>
        </authorList>
    </citation>
    <scope>NUCLEOTIDE SEQUENCE [LARGE SCALE GENOMIC DNA]</scope>
    <source>
        <strain evidence="12">KCTC 52644</strain>
    </source>
</reference>
<dbReference type="NCBIfam" id="TIGR01352">
    <property type="entry name" value="tonB_Cterm"/>
    <property type="match status" value="1"/>
</dbReference>
<dbReference type="Gene3D" id="3.30.1150.10">
    <property type="match status" value="1"/>
</dbReference>
<evidence type="ECO:0000259" key="10">
    <source>
        <dbReference type="PROSITE" id="PS52015"/>
    </source>
</evidence>
<dbReference type="PANTHER" id="PTHR33446">
    <property type="entry name" value="PROTEIN TONB-RELATED"/>
    <property type="match status" value="1"/>
</dbReference>
<evidence type="ECO:0000256" key="3">
    <source>
        <dbReference type="ARBA" id="ARBA00022448"/>
    </source>
</evidence>
<keyword evidence="9" id="KW-0472">Membrane</keyword>
<evidence type="ECO:0000256" key="6">
    <source>
        <dbReference type="ARBA" id="ARBA00022692"/>
    </source>
</evidence>
<dbReference type="EMBL" id="JBHUOL010000012">
    <property type="protein sequence ID" value="MFD2908978.1"/>
    <property type="molecule type" value="Genomic_DNA"/>
</dbReference>
<keyword evidence="7" id="KW-0653">Protein transport</keyword>
<name>A0ABW5Z949_9FLAO</name>
<keyword evidence="5" id="KW-0997">Cell inner membrane</keyword>
<dbReference type="InterPro" id="IPR051045">
    <property type="entry name" value="TonB-dependent_transducer"/>
</dbReference>
<evidence type="ECO:0000256" key="5">
    <source>
        <dbReference type="ARBA" id="ARBA00022519"/>
    </source>
</evidence>
<comment type="caution">
    <text evidence="11">The sequence shown here is derived from an EMBL/GenBank/DDBJ whole genome shotgun (WGS) entry which is preliminary data.</text>
</comment>
<evidence type="ECO:0000256" key="4">
    <source>
        <dbReference type="ARBA" id="ARBA00022475"/>
    </source>
</evidence>
<proteinExistence type="inferred from homology"/>
<dbReference type="InterPro" id="IPR037682">
    <property type="entry name" value="TonB_C"/>
</dbReference>
<evidence type="ECO:0000256" key="2">
    <source>
        <dbReference type="ARBA" id="ARBA00006555"/>
    </source>
</evidence>
<dbReference type="Proteomes" id="UP001597549">
    <property type="component" value="Unassembled WGS sequence"/>
</dbReference>
<evidence type="ECO:0000313" key="12">
    <source>
        <dbReference type="Proteomes" id="UP001597549"/>
    </source>
</evidence>
<evidence type="ECO:0000256" key="7">
    <source>
        <dbReference type="ARBA" id="ARBA00022927"/>
    </source>
</evidence>
<accession>A0ABW5Z949</accession>
<sequence length="101" mass="11233">MSREQQMKCFEEQMAKAVNKNAVYPESDLEDGKQGMATVSFIIDETGKIVEVKALDNNRATKAMQKAAEAAVRKVSKLTPAKQGGKPVRVKYVMPVTFKIR</sequence>
<dbReference type="PROSITE" id="PS52015">
    <property type="entry name" value="TONB_CTD"/>
    <property type="match status" value="1"/>
</dbReference>
<dbReference type="InterPro" id="IPR006260">
    <property type="entry name" value="TonB/TolA_C"/>
</dbReference>
<keyword evidence="4" id="KW-1003">Cell membrane</keyword>
<evidence type="ECO:0000256" key="1">
    <source>
        <dbReference type="ARBA" id="ARBA00004383"/>
    </source>
</evidence>
<keyword evidence="3" id="KW-0813">Transport</keyword>
<gene>
    <name evidence="11" type="ORF">ACFSX9_09535</name>
</gene>
<dbReference type="RefSeq" id="WP_379807003.1">
    <property type="nucleotide sequence ID" value="NZ_JBHUOL010000012.1"/>
</dbReference>
<keyword evidence="12" id="KW-1185">Reference proteome</keyword>
<evidence type="ECO:0000256" key="8">
    <source>
        <dbReference type="ARBA" id="ARBA00022989"/>
    </source>
</evidence>
<evidence type="ECO:0000313" key="11">
    <source>
        <dbReference type="EMBL" id="MFD2908978.1"/>
    </source>
</evidence>
<dbReference type="SUPFAM" id="SSF74653">
    <property type="entry name" value="TolA/TonB C-terminal domain"/>
    <property type="match status" value="1"/>
</dbReference>
<evidence type="ECO:0000256" key="9">
    <source>
        <dbReference type="ARBA" id="ARBA00023136"/>
    </source>
</evidence>
<dbReference type="Pfam" id="PF03544">
    <property type="entry name" value="TonB_C"/>
    <property type="match status" value="1"/>
</dbReference>
<comment type="subcellular location">
    <subcellularLocation>
        <location evidence="1">Cell inner membrane</location>
        <topology evidence="1">Single-pass membrane protein</topology>
        <orientation evidence="1">Periplasmic side</orientation>
    </subcellularLocation>
</comment>
<comment type="similarity">
    <text evidence="2">Belongs to the TonB family.</text>
</comment>